<dbReference type="AlphaFoldDB" id="A0A7X6MHR9"/>
<keyword evidence="2" id="KW-1185">Reference proteome</keyword>
<gene>
    <name evidence="1" type="ORF">HGB44_20060</name>
</gene>
<organism evidence="1 2">
    <name type="scientific">Nocardiopsis alborubida</name>
    <dbReference type="NCBI Taxonomy" id="146802"/>
    <lineage>
        <taxon>Bacteria</taxon>
        <taxon>Bacillati</taxon>
        <taxon>Actinomycetota</taxon>
        <taxon>Actinomycetes</taxon>
        <taxon>Streptosporangiales</taxon>
        <taxon>Nocardiopsidaceae</taxon>
        <taxon>Nocardiopsis</taxon>
    </lineage>
</organism>
<comment type="caution">
    <text evidence="1">The sequence shown here is derived from an EMBL/GenBank/DDBJ whole genome shotgun (WGS) entry which is preliminary data.</text>
</comment>
<protein>
    <submittedName>
        <fullName evidence="1">Uncharacterized protein</fullName>
    </submittedName>
</protein>
<dbReference type="EMBL" id="JAAXPG010000019">
    <property type="protein sequence ID" value="NKY99943.1"/>
    <property type="molecule type" value="Genomic_DNA"/>
</dbReference>
<name>A0A7X6MHR9_9ACTN</name>
<dbReference type="Proteomes" id="UP000553209">
    <property type="component" value="Unassembled WGS sequence"/>
</dbReference>
<reference evidence="1 2" key="1">
    <citation type="submission" date="2020-04" db="EMBL/GenBank/DDBJ databases">
        <title>MicrobeNet Type strains.</title>
        <authorList>
            <person name="Nicholson A.C."/>
        </authorList>
    </citation>
    <scope>NUCLEOTIDE SEQUENCE [LARGE SCALE GENOMIC DNA]</scope>
    <source>
        <strain evidence="1 2">ATCC 23612</strain>
    </source>
</reference>
<sequence>MNATEAYAGGDASLTAASRLRDLADDWTEAVEDVETTMTHAPGVTGWGSFGTEQETHMQDVQGHARTLATNIQAAASEGERTDSEAAWEYRSTSSSPILGRAVNAQQF</sequence>
<evidence type="ECO:0000313" key="2">
    <source>
        <dbReference type="Proteomes" id="UP000553209"/>
    </source>
</evidence>
<accession>A0A7X6MHR9</accession>
<proteinExistence type="predicted"/>
<evidence type="ECO:0000313" key="1">
    <source>
        <dbReference type="EMBL" id="NKY99943.1"/>
    </source>
</evidence>